<keyword evidence="4" id="KW-1185">Reference proteome</keyword>
<dbReference type="STRING" id="1631356.VV01_14135"/>
<dbReference type="Proteomes" id="UP000037397">
    <property type="component" value="Unassembled WGS sequence"/>
</dbReference>
<evidence type="ECO:0000256" key="2">
    <source>
        <dbReference type="SAM" id="Phobius"/>
    </source>
</evidence>
<dbReference type="OrthoDB" id="5149386at2"/>
<feature type="transmembrane region" description="Helical" evidence="2">
    <location>
        <begin position="20"/>
        <end position="37"/>
    </location>
</feature>
<evidence type="ECO:0000313" key="3">
    <source>
        <dbReference type="EMBL" id="KNX38028.1"/>
    </source>
</evidence>
<name>A0A0L6CKJ9_9MICO</name>
<evidence type="ECO:0000256" key="1">
    <source>
        <dbReference type="SAM" id="MobiDB-lite"/>
    </source>
</evidence>
<comment type="caution">
    <text evidence="3">The sequence shown here is derived from an EMBL/GenBank/DDBJ whole genome shotgun (WGS) entry which is preliminary data.</text>
</comment>
<keyword evidence="2" id="KW-1133">Transmembrane helix</keyword>
<dbReference type="AlphaFoldDB" id="A0A0L6CKJ9"/>
<sequence length="114" mass="12490">MTRQPTPAPLAGPPRPRPALLIGLAVLLALVAVILWQRSRQPAPPDRMVSTTVTDERPDGDRTRLTLRYRDGGSEHTATHEVSTAAYVAQGRTAWLCVDPDGETRVRLPMDPLC</sequence>
<protein>
    <submittedName>
        <fullName evidence="3">Uncharacterized protein</fullName>
    </submittedName>
</protein>
<feature type="region of interest" description="Disordered" evidence="1">
    <location>
        <begin position="41"/>
        <end position="64"/>
    </location>
</feature>
<dbReference type="RefSeq" id="WP_050670441.1">
    <property type="nucleotide sequence ID" value="NZ_LAIR01000002.1"/>
</dbReference>
<dbReference type="EMBL" id="LAIR01000002">
    <property type="protein sequence ID" value="KNX38028.1"/>
    <property type="molecule type" value="Genomic_DNA"/>
</dbReference>
<keyword evidence="2" id="KW-0472">Membrane</keyword>
<feature type="compositionally biased region" description="Basic and acidic residues" evidence="1">
    <location>
        <begin position="54"/>
        <end position="64"/>
    </location>
</feature>
<accession>A0A0L6CKJ9</accession>
<keyword evidence="2" id="KW-0812">Transmembrane</keyword>
<reference evidence="4" key="1">
    <citation type="submission" date="2015-03" db="EMBL/GenBank/DDBJ databases">
        <title>Luteipulveratus halotolerans sp. nov., a novel actinobacterium (Dermacoccaceae) from Sarawak, Malaysia.</title>
        <authorList>
            <person name="Juboi H."/>
            <person name="Basik A."/>
            <person name="Shamsul S.S."/>
            <person name="Arnold P."/>
            <person name="Schmitt E.K."/>
            <person name="Sanglier J.-J."/>
            <person name="Yeo T."/>
        </authorList>
    </citation>
    <scope>NUCLEOTIDE SEQUENCE [LARGE SCALE GENOMIC DNA]</scope>
    <source>
        <strain evidence="4">C296001</strain>
    </source>
</reference>
<organism evidence="3 4">
    <name type="scientific">Luteipulveratus halotolerans</name>
    <dbReference type="NCBI Taxonomy" id="1631356"/>
    <lineage>
        <taxon>Bacteria</taxon>
        <taxon>Bacillati</taxon>
        <taxon>Actinomycetota</taxon>
        <taxon>Actinomycetes</taxon>
        <taxon>Micrococcales</taxon>
        <taxon>Dermacoccaceae</taxon>
        <taxon>Luteipulveratus</taxon>
    </lineage>
</organism>
<proteinExistence type="predicted"/>
<evidence type="ECO:0000313" key="4">
    <source>
        <dbReference type="Proteomes" id="UP000037397"/>
    </source>
</evidence>
<gene>
    <name evidence="3" type="ORF">VV01_14135</name>
</gene>